<proteinExistence type="predicted"/>
<dbReference type="EMBL" id="QGKW02001940">
    <property type="protein sequence ID" value="KAF2556523.1"/>
    <property type="molecule type" value="Genomic_DNA"/>
</dbReference>
<dbReference type="Proteomes" id="UP000712281">
    <property type="component" value="Unassembled WGS sequence"/>
</dbReference>
<reference evidence="2" key="1">
    <citation type="submission" date="2019-12" db="EMBL/GenBank/DDBJ databases">
        <title>Genome sequencing and annotation of Brassica cretica.</title>
        <authorList>
            <person name="Studholme D.J."/>
            <person name="Sarris P.F."/>
        </authorList>
    </citation>
    <scope>NUCLEOTIDE SEQUENCE</scope>
    <source>
        <strain evidence="2">PFS-001/15</strain>
        <tissue evidence="2">Leaf</tissue>
    </source>
</reference>
<feature type="compositionally biased region" description="Basic and acidic residues" evidence="1">
    <location>
        <begin position="129"/>
        <end position="141"/>
    </location>
</feature>
<name>A0A8S9HER8_BRACR</name>
<evidence type="ECO:0000313" key="3">
    <source>
        <dbReference type="Proteomes" id="UP000712281"/>
    </source>
</evidence>
<accession>A0A8S9HER8</accession>
<evidence type="ECO:0000313" key="2">
    <source>
        <dbReference type="EMBL" id="KAF2556523.1"/>
    </source>
</evidence>
<dbReference type="AlphaFoldDB" id="A0A8S9HER8"/>
<feature type="region of interest" description="Disordered" evidence="1">
    <location>
        <begin position="81"/>
        <end position="105"/>
    </location>
</feature>
<gene>
    <name evidence="2" type="ORF">F2Q68_00014862</name>
</gene>
<sequence length="169" mass="18949">MTMRSTGKSPVVLYFKAISAESELLLPVRHVTYVVLSDYLCCGEVTKGISKSICSEEESCSYKRAVLSVVEKTLDMMIYQKSSSLSKEPRGRKTPGSEDPTPNPNRFQIVRSAVVTQVREIRALRLRRSVGEKRPRLKGEQPEEPTSPLMVPSSAVSLHQIRHNSSRSR</sequence>
<protein>
    <submittedName>
        <fullName evidence="2">Uncharacterized protein</fullName>
    </submittedName>
</protein>
<feature type="compositionally biased region" description="Basic residues" evidence="1">
    <location>
        <begin position="160"/>
        <end position="169"/>
    </location>
</feature>
<feature type="region of interest" description="Disordered" evidence="1">
    <location>
        <begin position="129"/>
        <end position="169"/>
    </location>
</feature>
<evidence type="ECO:0000256" key="1">
    <source>
        <dbReference type="SAM" id="MobiDB-lite"/>
    </source>
</evidence>
<organism evidence="2 3">
    <name type="scientific">Brassica cretica</name>
    <name type="common">Mustard</name>
    <dbReference type="NCBI Taxonomy" id="69181"/>
    <lineage>
        <taxon>Eukaryota</taxon>
        <taxon>Viridiplantae</taxon>
        <taxon>Streptophyta</taxon>
        <taxon>Embryophyta</taxon>
        <taxon>Tracheophyta</taxon>
        <taxon>Spermatophyta</taxon>
        <taxon>Magnoliopsida</taxon>
        <taxon>eudicotyledons</taxon>
        <taxon>Gunneridae</taxon>
        <taxon>Pentapetalae</taxon>
        <taxon>rosids</taxon>
        <taxon>malvids</taxon>
        <taxon>Brassicales</taxon>
        <taxon>Brassicaceae</taxon>
        <taxon>Brassiceae</taxon>
        <taxon>Brassica</taxon>
    </lineage>
</organism>
<comment type="caution">
    <text evidence="2">The sequence shown here is derived from an EMBL/GenBank/DDBJ whole genome shotgun (WGS) entry which is preliminary data.</text>
</comment>